<dbReference type="AlphaFoldDB" id="A0A6P1NRZ7"/>
<feature type="domain" description="LUD" evidence="1">
    <location>
        <begin position="25"/>
        <end position="207"/>
    </location>
</feature>
<reference evidence="2 3" key="1">
    <citation type="submission" date="2020-01" db="EMBL/GenBank/DDBJ databases">
        <title>Pseudarthrobacter psychrotolerans sp. nov., isolated from antarctic soil.</title>
        <authorList>
            <person name="Shin Y."/>
            <person name="Park W."/>
        </authorList>
    </citation>
    <scope>NUCLEOTIDE SEQUENCE [LARGE SCALE GENOMIC DNA]</scope>
    <source>
        <strain evidence="2 3">YJ56</strain>
    </source>
</reference>
<keyword evidence="3" id="KW-1185">Reference proteome</keyword>
<organism evidence="2 3">
    <name type="scientific">Pseudarthrobacter psychrotolerans</name>
    <dbReference type="NCBI Taxonomy" id="2697569"/>
    <lineage>
        <taxon>Bacteria</taxon>
        <taxon>Bacillati</taxon>
        <taxon>Actinomycetota</taxon>
        <taxon>Actinomycetes</taxon>
        <taxon>Micrococcales</taxon>
        <taxon>Micrococcaceae</taxon>
        <taxon>Pseudarthrobacter</taxon>
    </lineage>
</organism>
<proteinExistence type="predicted"/>
<evidence type="ECO:0000313" key="3">
    <source>
        <dbReference type="Proteomes" id="UP000464186"/>
    </source>
</evidence>
<dbReference type="InterPro" id="IPR037171">
    <property type="entry name" value="NagB/RpiA_transferase-like"/>
</dbReference>
<dbReference type="SUPFAM" id="SSF100950">
    <property type="entry name" value="NagB/RpiA/CoA transferase-like"/>
    <property type="match status" value="1"/>
</dbReference>
<dbReference type="InterPro" id="IPR003741">
    <property type="entry name" value="LUD_dom"/>
</dbReference>
<dbReference type="Gene3D" id="3.40.50.10420">
    <property type="entry name" value="NagB/RpiA/CoA transferase-like"/>
    <property type="match status" value="1"/>
</dbReference>
<evidence type="ECO:0000313" key="2">
    <source>
        <dbReference type="EMBL" id="QHK21873.1"/>
    </source>
</evidence>
<dbReference type="Proteomes" id="UP000464186">
    <property type="component" value="Chromosome"/>
</dbReference>
<accession>A0A6P1NRZ7</accession>
<protein>
    <recommendedName>
        <fullName evidence="1">LUD domain-containing protein</fullName>
    </recommendedName>
</protein>
<dbReference type="PANTHER" id="PTHR36179">
    <property type="entry name" value="LUD_DOM DOMAIN-CONTAINING PROTEIN"/>
    <property type="match status" value="1"/>
</dbReference>
<dbReference type="Pfam" id="PF02589">
    <property type="entry name" value="LUD_dom"/>
    <property type="match status" value="1"/>
</dbReference>
<dbReference type="EMBL" id="CP047898">
    <property type="protein sequence ID" value="QHK21873.1"/>
    <property type="molecule type" value="Genomic_DNA"/>
</dbReference>
<dbReference type="PANTHER" id="PTHR36179:SF2">
    <property type="entry name" value="LUD DOMAIN-CONTAINING PROTEIN"/>
    <property type="match status" value="1"/>
</dbReference>
<gene>
    <name evidence="2" type="ORF">GU243_21865</name>
</gene>
<sequence length="214" mass="22720">MSEVQPLNSTLNRRFAVPAEEARVARTAAALEANGITVLRARSAAEAKRIVLDLIPAGSQVHHSASQSLEASGIAEEIGRSGRYESLRPRVLGMDRATQANEIRRLTASPDVMLGSVHAVTETGSLVAASASGSQLGAYVSGAGKVILVVGTQKIVPDLEDALRRINEYAFPLEDARAQAAYGVHSGVNKVLIINREWTPGRITVVLCDEPLGF</sequence>
<name>A0A6P1NRZ7_9MICC</name>
<evidence type="ECO:0000259" key="1">
    <source>
        <dbReference type="Pfam" id="PF02589"/>
    </source>
</evidence>
<dbReference type="KEGG" id="psey:GU243_21865"/>
<dbReference type="InterPro" id="IPR024185">
    <property type="entry name" value="FTHF_cligase-like_sf"/>
</dbReference>